<dbReference type="Proteomes" id="UP000018217">
    <property type="component" value="Unassembled WGS sequence"/>
</dbReference>
<feature type="transmembrane region" description="Helical" evidence="2">
    <location>
        <begin position="310"/>
        <end position="334"/>
    </location>
</feature>
<name>V5Z6M0_9GAMM</name>
<organism evidence="3 4">
    <name type="scientific">Erwinia piriflorinigrans CFBP 5888</name>
    <dbReference type="NCBI Taxonomy" id="1161919"/>
    <lineage>
        <taxon>Bacteria</taxon>
        <taxon>Pseudomonadati</taxon>
        <taxon>Pseudomonadota</taxon>
        <taxon>Gammaproteobacteria</taxon>
        <taxon>Enterobacterales</taxon>
        <taxon>Erwiniaceae</taxon>
        <taxon>Erwinia</taxon>
    </lineage>
</organism>
<protein>
    <submittedName>
        <fullName evidence="3">Uncharacterized protein</fullName>
    </submittedName>
</protein>
<comment type="caution">
    <text evidence="3">The sequence shown here is derived from an EMBL/GenBank/DDBJ whole genome shotgun (WGS) entry which is preliminary data.</text>
</comment>
<dbReference type="OrthoDB" id="6515526at2"/>
<evidence type="ECO:0000256" key="1">
    <source>
        <dbReference type="SAM" id="MobiDB-lite"/>
    </source>
</evidence>
<reference evidence="3 4" key="1">
    <citation type="journal article" date="2013" name="Syst. Appl. Microbiol.">
        <title>Phylogenetic position and virulence apparatus of the pear flower necrosis pathogen Erwinia piriflorinigrans CFBP 5888T as assessed by comparative genomics.</title>
        <authorList>
            <person name="Smits T.H."/>
            <person name="Rezzonico F."/>
            <person name="Lopez M.M."/>
            <person name="Blom J."/>
            <person name="Goesmann A."/>
            <person name="Frey J.E."/>
            <person name="Duffy B."/>
        </authorList>
    </citation>
    <scope>NUCLEOTIDE SEQUENCE [LARGE SCALE GENOMIC DNA]</scope>
    <source>
        <strain evidence="4">CFBP5888</strain>
    </source>
</reference>
<gene>
    <name evidence="3" type="ORF">EPIR_1192</name>
</gene>
<feature type="region of interest" description="Disordered" evidence="1">
    <location>
        <begin position="344"/>
        <end position="363"/>
    </location>
</feature>
<keyword evidence="2" id="KW-0472">Membrane</keyword>
<keyword evidence="2" id="KW-0812">Transmembrane</keyword>
<sequence length="363" mass="39992">MESDHSTIAPVPLLDLTAVPGDMLLLGKRLADTKYQIDLLGKKGWGELTGNLHGLEASGEWNGPDDALTFFSKIFPFVSLPSDTAPVGIWRVPVERVIGRSWRWWPEHLSASSEEKLREYLAAGNAADGTCYYFISALGLLLAAQGQSRVNYCRQRDIPFITARVTELPYPPADRFKLYHVSKGATRQSWVVLNDRYLQAVQWPRITLPALARYGVHSTSWPLIFPATDLIFAELHNPQPVQEFIAPCIDLHVLQQKIAAEQQAARLTAQPKKMAIGDMDIVNLGAVSFTLMFFFLLSLVAAGMTVGEGWVGLISLLICAMSGSLLLMLVAPIFRVAKHPASRDAQPVHEPSPESAKPPTDIA</sequence>
<feature type="transmembrane region" description="Helical" evidence="2">
    <location>
        <begin position="281"/>
        <end position="304"/>
    </location>
</feature>
<keyword evidence="2" id="KW-1133">Transmembrane helix</keyword>
<dbReference type="AlphaFoldDB" id="V5Z6M0"/>
<evidence type="ECO:0000313" key="4">
    <source>
        <dbReference type="Proteomes" id="UP000018217"/>
    </source>
</evidence>
<accession>V5Z6M0</accession>
<proteinExistence type="predicted"/>
<keyword evidence="4" id="KW-1185">Reference proteome</keyword>
<dbReference type="EMBL" id="CAHS01000013">
    <property type="protein sequence ID" value="CCG86557.1"/>
    <property type="molecule type" value="Genomic_DNA"/>
</dbReference>
<evidence type="ECO:0000313" key="3">
    <source>
        <dbReference type="EMBL" id="CCG86557.1"/>
    </source>
</evidence>
<dbReference type="RefSeq" id="WP_023654367.1">
    <property type="nucleotide sequence ID" value="NZ_CAHS01000013.1"/>
</dbReference>
<evidence type="ECO:0000256" key="2">
    <source>
        <dbReference type="SAM" id="Phobius"/>
    </source>
</evidence>